<comment type="similarity">
    <text evidence="1">Belongs to the nitroreductase family.</text>
</comment>
<proteinExistence type="inferred from homology"/>
<evidence type="ECO:0000259" key="4">
    <source>
        <dbReference type="Pfam" id="PF00881"/>
    </source>
</evidence>
<dbReference type="Proteomes" id="UP001597076">
    <property type="component" value="Unassembled WGS sequence"/>
</dbReference>
<protein>
    <submittedName>
        <fullName evidence="5">Nitroreductase family protein</fullName>
    </submittedName>
</protein>
<feature type="compositionally biased region" description="Basic and acidic residues" evidence="3">
    <location>
        <begin position="7"/>
        <end position="23"/>
    </location>
</feature>
<dbReference type="PANTHER" id="PTHR43673">
    <property type="entry name" value="NAD(P)H NITROREDUCTASE YDGI-RELATED"/>
    <property type="match status" value="1"/>
</dbReference>
<dbReference type="Gene3D" id="3.40.109.10">
    <property type="entry name" value="NADH Oxidase"/>
    <property type="match status" value="1"/>
</dbReference>
<evidence type="ECO:0000256" key="2">
    <source>
        <dbReference type="ARBA" id="ARBA00023002"/>
    </source>
</evidence>
<name>A0ABD6BHF8_9EURY</name>
<dbReference type="AlphaFoldDB" id="A0ABD6BHF8"/>
<evidence type="ECO:0000313" key="5">
    <source>
        <dbReference type="EMBL" id="MFD1564200.1"/>
    </source>
</evidence>
<sequence>MAQSPTPRRELRDDIAEHRDPDHDIDPLFVNRWSPRAMTGEPLDDAEYLPLFEAARWAPSAFNNQHWRFIYASREDDEWDTFVDLLSEGNRAWATDAAVLAVIVSKTTFDHNGEPAPVHSFDTGAAWQNLALEGARRDLVVHGMAGFDYERAAAELEVPEEFAVEAMVAIGERAPPETLPDELQEREQPSDRKPLGEIVHRGGFETDTA</sequence>
<feature type="domain" description="Nitroreductase" evidence="4">
    <location>
        <begin position="31"/>
        <end position="76"/>
    </location>
</feature>
<dbReference type="InterPro" id="IPR029479">
    <property type="entry name" value="Nitroreductase"/>
</dbReference>
<comment type="caution">
    <text evidence="5">The sequence shown here is derived from an EMBL/GenBank/DDBJ whole genome shotgun (WGS) entry which is preliminary data.</text>
</comment>
<evidence type="ECO:0000313" key="6">
    <source>
        <dbReference type="Proteomes" id="UP001597076"/>
    </source>
</evidence>
<feature type="region of interest" description="Disordered" evidence="3">
    <location>
        <begin position="173"/>
        <end position="209"/>
    </location>
</feature>
<keyword evidence="6" id="KW-1185">Reference proteome</keyword>
<feature type="region of interest" description="Disordered" evidence="3">
    <location>
        <begin position="1"/>
        <end position="23"/>
    </location>
</feature>
<feature type="compositionally biased region" description="Basic and acidic residues" evidence="3">
    <location>
        <begin position="183"/>
        <end position="209"/>
    </location>
</feature>
<keyword evidence="2" id="KW-0560">Oxidoreductase</keyword>
<organism evidence="5 6">
    <name type="scientific">Haloarchaeobius amylolyticus</name>
    <dbReference type="NCBI Taxonomy" id="1198296"/>
    <lineage>
        <taxon>Archaea</taxon>
        <taxon>Methanobacteriati</taxon>
        <taxon>Methanobacteriota</taxon>
        <taxon>Stenosarchaea group</taxon>
        <taxon>Halobacteria</taxon>
        <taxon>Halobacteriales</taxon>
        <taxon>Halorubellaceae</taxon>
        <taxon>Haloarchaeobius</taxon>
    </lineage>
</organism>
<dbReference type="CDD" id="cd02138">
    <property type="entry name" value="TdsD-like"/>
    <property type="match status" value="1"/>
</dbReference>
<dbReference type="PANTHER" id="PTHR43673:SF10">
    <property type="entry name" value="NADH DEHYDROGENASE_NAD(P)H NITROREDUCTASE XCC3605-RELATED"/>
    <property type="match status" value="1"/>
</dbReference>
<feature type="domain" description="Nitroreductase" evidence="4">
    <location>
        <begin position="87"/>
        <end position="171"/>
    </location>
</feature>
<gene>
    <name evidence="5" type="ORF">ACFR99_11645</name>
</gene>
<dbReference type="SUPFAM" id="SSF55469">
    <property type="entry name" value="FMN-dependent nitroreductase-like"/>
    <property type="match status" value="1"/>
</dbReference>
<dbReference type="GO" id="GO:0016491">
    <property type="term" value="F:oxidoreductase activity"/>
    <property type="evidence" value="ECO:0007669"/>
    <property type="project" value="UniProtKB-KW"/>
</dbReference>
<dbReference type="Pfam" id="PF00881">
    <property type="entry name" value="Nitroreductase"/>
    <property type="match status" value="2"/>
</dbReference>
<reference evidence="5 6" key="1">
    <citation type="journal article" date="2019" name="Int. J. Syst. Evol. Microbiol.">
        <title>The Global Catalogue of Microorganisms (GCM) 10K type strain sequencing project: providing services to taxonomists for standard genome sequencing and annotation.</title>
        <authorList>
            <consortium name="The Broad Institute Genomics Platform"/>
            <consortium name="The Broad Institute Genome Sequencing Center for Infectious Disease"/>
            <person name="Wu L."/>
            <person name="Ma J."/>
        </authorList>
    </citation>
    <scope>NUCLEOTIDE SEQUENCE [LARGE SCALE GENOMIC DNA]</scope>
    <source>
        <strain evidence="5 6">CGMCC 1.12230</strain>
    </source>
</reference>
<evidence type="ECO:0000256" key="1">
    <source>
        <dbReference type="ARBA" id="ARBA00007118"/>
    </source>
</evidence>
<dbReference type="RefSeq" id="WP_390287529.1">
    <property type="nucleotide sequence ID" value="NZ_JBHUDI010000006.1"/>
</dbReference>
<dbReference type="EMBL" id="JBHUDI010000006">
    <property type="protein sequence ID" value="MFD1564200.1"/>
    <property type="molecule type" value="Genomic_DNA"/>
</dbReference>
<accession>A0ABD6BHF8</accession>
<dbReference type="InterPro" id="IPR000415">
    <property type="entry name" value="Nitroreductase-like"/>
</dbReference>
<evidence type="ECO:0000256" key="3">
    <source>
        <dbReference type="SAM" id="MobiDB-lite"/>
    </source>
</evidence>